<proteinExistence type="predicted"/>
<keyword evidence="1" id="KW-0812">Transmembrane</keyword>
<keyword evidence="1" id="KW-1133">Transmembrane helix</keyword>
<protein>
    <submittedName>
        <fullName evidence="2">Uncharacterized protein</fullName>
    </submittedName>
</protein>
<dbReference type="Proteomes" id="UP000591058">
    <property type="component" value="Unassembled WGS sequence"/>
</dbReference>
<organism evidence="2 3">
    <name type="scientific">Methanobacterium subterraneum</name>
    <dbReference type="NCBI Taxonomy" id="59277"/>
    <lineage>
        <taxon>Archaea</taxon>
        <taxon>Methanobacteriati</taxon>
        <taxon>Methanobacteriota</taxon>
        <taxon>Methanomada group</taxon>
        <taxon>Methanobacteria</taxon>
        <taxon>Methanobacteriales</taxon>
        <taxon>Methanobacteriaceae</taxon>
        <taxon>Methanobacterium</taxon>
    </lineage>
</organism>
<reference evidence="2 3" key="1">
    <citation type="submission" date="2020-04" db="EMBL/GenBank/DDBJ databases">
        <title>Draft genome of Methanobacterium subterraneum isolated from animal feces.</title>
        <authorList>
            <person name="Ouboter H.T."/>
            <person name="Berger S."/>
            <person name="Gungor E."/>
            <person name="Jetten M.S.M."/>
            <person name="Welte C.U."/>
        </authorList>
    </citation>
    <scope>NUCLEOTIDE SEQUENCE [LARGE SCALE GENOMIC DNA]</scope>
    <source>
        <strain evidence="2">HO_2020</strain>
    </source>
</reference>
<evidence type="ECO:0000313" key="3">
    <source>
        <dbReference type="Proteomes" id="UP000591058"/>
    </source>
</evidence>
<dbReference type="AlphaFoldDB" id="A0A7K4DKI8"/>
<keyword evidence="1" id="KW-0472">Membrane</keyword>
<evidence type="ECO:0000313" key="2">
    <source>
        <dbReference type="EMBL" id="NMO08932.1"/>
    </source>
</evidence>
<gene>
    <name evidence="2" type="ORF">HG719_03660</name>
</gene>
<name>A0A7K4DKI8_9EURY</name>
<evidence type="ECO:0000256" key="1">
    <source>
        <dbReference type="SAM" id="Phobius"/>
    </source>
</evidence>
<accession>A0A7K4DKI8</accession>
<dbReference type="RefSeq" id="WP_100907573.1">
    <property type="nucleotide sequence ID" value="NZ_CP017766.1"/>
</dbReference>
<comment type="caution">
    <text evidence="2">The sequence shown here is derived from an EMBL/GenBank/DDBJ whole genome shotgun (WGS) entry which is preliminary data.</text>
</comment>
<feature type="transmembrane region" description="Helical" evidence="1">
    <location>
        <begin position="43"/>
        <end position="64"/>
    </location>
</feature>
<dbReference type="EMBL" id="JABBYL010000011">
    <property type="protein sequence ID" value="NMO08932.1"/>
    <property type="molecule type" value="Genomic_DNA"/>
</dbReference>
<dbReference type="GeneID" id="35124113"/>
<sequence length="67" mass="7628">MKYHYLECCFQYVEIETASKVVSKRSPGINEIKYALQFAKPRMTAIILTIASSGMIFQISLVLLKLV</sequence>